<feature type="transmembrane region" description="Helical" evidence="1">
    <location>
        <begin position="302"/>
        <end position="323"/>
    </location>
</feature>
<accession>A0A8T1VE15</accession>
<gene>
    <name evidence="2" type="ORF">PHYPSEUDO_010103</name>
</gene>
<evidence type="ECO:0000313" key="3">
    <source>
        <dbReference type="Proteomes" id="UP000694044"/>
    </source>
</evidence>
<proteinExistence type="predicted"/>
<sequence>MFERLRGIQDRFPNLTVDLTLLESDDDLQVNRGGLSSLGFRWTDVSTIIRAQNCSDQGATSSCETLYVDDYRYETGLMVSDIVQWYRVVATLRIIGQSYFFLRGIGLMLSCYYIYNTPKTRKGMQKMWTHVRKASHLFMKVPTQCVVYGSPFPVACYVLAHLLDAPFTYQVLESHYLSKDGVISIDLESFISYTVVQMRNVWVYSLAWHLVVRMSTTRCMGSDHRPTRGIIGVPEFLLSGFSSITLSAQYRSTYFRSTKILKVMVLPDNVGSSWEMIKYRYGFGYRGRGNAFLGGVIIDMKFLICLLFTVVALRAVRLSWLYYRTRKYGDDRHKHAQWFVLSPTPVPYSAGVLWPTVSMCVHWTSDFFCIQDRNQPSRTCRRSQVTLSRKLQVHIRKYTDTSPSVRMNVNTFRYIQHQMKCLHGRSDKVDANVAFMNAVLMSDPLVYCHLVLGRPELAYYQSLLRPTQFLLLPVAVVGEHNEYSHGLQLIRHVSTGELSWPELVQCG</sequence>
<keyword evidence="1" id="KW-1133">Transmembrane helix</keyword>
<protein>
    <submittedName>
        <fullName evidence="2">Uncharacterized protein</fullName>
    </submittedName>
</protein>
<keyword evidence="1" id="KW-0472">Membrane</keyword>
<evidence type="ECO:0000313" key="2">
    <source>
        <dbReference type="EMBL" id="KAG7378443.1"/>
    </source>
</evidence>
<organism evidence="2 3">
    <name type="scientific">Phytophthora pseudosyringae</name>
    <dbReference type="NCBI Taxonomy" id="221518"/>
    <lineage>
        <taxon>Eukaryota</taxon>
        <taxon>Sar</taxon>
        <taxon>Stramenopiles</taxon>
        <taxon>Oomycota</taxon>
        <taxon>Peronosporomycetes</taxon>
        <taxon>Peronosporales</taxon>
        <taxon>Peronosporaceae</taxon>
        <taxon>Phytophthora</taxon>
    </lineage>
</organism>
<keyword evidence="1" id="KW-0812">Transmembrane</keyword>
<dbReference type="EMBL" id="JAGDFM010000424">
    <property type="protein sequence ID" value="KAG7378443.1"/>
    <property type="molecule type" value="Genomic_DNA"/>
</dbReference>
<feature type="transmembrane region" description="Helical" evidence="1">
    <location>
        <begin position="94"/>
        <end position="115"/>
    </location>
</feature>
<keyword evidence="3" id="KW-1185">Reference proteome</keyword>
<dbReference type="OrthoDB" id="66163at2759"/>
<comment type="caution">
    <text evidence="2">The sequence shown here is derived from an EMBL/GenBank/DDBJ whole genome shotgun (WGS) entry which is preliminary data.</text>
</comment>
<reference evidence="2" key="1">
    <citation type="submission" date="2021-02" db="EMBL/GenBank/DDBJ databases">
        <authorList>
            <person name="Palmer J.M."/>
        </authorList>
    </citation>
    <scope>NUCLEOTIDE SEQUENCE</scope>
    <source>
        <strain evidence="2">SCRP734</strain>
    </source>
</reference>
<dbReference type="Proteomes" id="UP000694044">
    <property type="component" value="Unassembled WGS sequence"/>
</dbReference>
<dbReference type="AlphaFoldDB" id="A0A8T1VE15"/>
<name>A0A8T1VE15_9STRA</name>
<evidence type="ECO:0000256" key="1">
    <source>
        <dbReference type="SAM" id="Phobius"/>
    </source>
</evidence>